<evidence type="ECO:0000256" key="1">
    <source>
        <dbReference type="ARBA" id="ARBA00000971"/>
    </source>
</evidence>
<sequence>MNIGQNKVVSLSYELTVNGEVIQTVDNTNPMTFMVGRGYLLPKFEENITNLKVGDTFDFAISSEEAYGERNEDYTVELPKDAFMVEGEFDSEFIFPGNVIPMVDAEGNHLEGTVLRVEEAIVAVDFNHPLAGKGLAFKGEIVDVREATADELEHGHIHGDDHSSCGCDDEGCEGGGCGDKAEKEMGGCGCGCGCN</sequence>
<keyword evidence="6" id="KW-0143">Chaperone</keyword>
<comment type="function">
    <text evidence="8">Also involved in hydrogenase metallocenter assembly, probably by participating in the nickel insertion step. This function in hydrogenase biosynthesis requires chaperone activity and the presence of the metal-binding domain, but not PPIase activity.</text>
</comment>
<evidence type="ECO:0000256" key="3">
    <source>
        <dbReference type="ARBA" id="ARBA00006577"/>
    </source>
</evidence>
<feature type="domain" description="PPIase FKBP-type" evidence="11">
    <location>
        <begin position="6"/>
        <end position="85"/>
    </location>
</feature>
<comment type="catalytic activity">
    <reaction evidence="1 9 10">
        <text>[protein]-peptidylproline (omega=180) = [protein]-peptidylproline (omega=0)</text>
        <dbReference type="Rhea" id="RHEA:16237"/>
        <dbReference type="Rhea" id="RHEA-COMP:10747"/>
        <dbReference type="Rhea" id="RHEA-COMP:10748"/>
        <dbReference type="ChEBI" id="CHEBI:83833"/>
        <dbReference type="ChEBI" id="CHEBI:83834"/>
        <dbReference type="EC" id="5.2.1.8"/>
    </reaction>
</comment>
<evidence type="ECO:0000256" key="10">
    <source>
        <dbReference type="RuleBase" id="RU003915"/>
    </source>
</evidence>
<dbReference type="Pfam" id="PF00254">
    <property type="entry name" value="FKBP_C"/>
    <property type="match status" value="1"/>
</dbReference>
<dbReference type="EMBL" id="FMYP01000011">
    <property type="protein sequence ID" value="SDB93919.1"/>
    <property type="molecule type" value="Genomic_DNA"/>
</dbReference>
<keyword evidence="7 9" id="KW-0413">Isomerase</keyword>
<evidence type="ECO:0000259" key="11">
    <source>
        <dbReference type="PROSITE" id="PS50059"/>
    </source>
</evidence>
<dbReference type="PANTHER" id="PTHR47861:SF3">
    <property type="entry name" value="FKBP-TYPE PEPTIDYL-PROLYL CIS-TRANS ISOMERASE SLYD"/>
    <property type="match status" value="1"/>
</dbReference>
<evidence type="ECO:0000313" key="12">
    <source>
        <dbReference type="EMBL" id="SDB93919.1"/>
    </source>
</evidence>
<keyword evidence="5 9" id="KW-0697">Rotamase</keyword>
<comment type="similarity">
    <text evidence="3 10">Belongs to the FKBP-type PPIase family.</text>
</comment>
<keyword evidence="4" id="KW-0963">Cytoplasm</keyword>
<organism evidence="12 13">
    <name type="scientific">Williamwhitmania taraxaci</name>
    <dbReference type="NCBI Taxonomy" id="1640674"/>
    <lineage>
        <taxon>Bacteria</taxon>
        <taxon>Pseudomonadati</taxon>
        <taxon>Bacteroidota</taxon>
        <taxon>Bacteroidia</taxon>
        <taxon>Bacteroidales</taxon>
        <taxon>Williamwhitmaniaceae</taxon>
        <taxon>Williamwhitmania</taxon>
    </lineage>
</organism>
<dbReference type="Gene3D" id="3.10.50.40">
    <property type="match status" value="1"/>
</dbReference>
<gene>
    <name evidence="12" type="ORF">SAMN05216323_101125</name>
</gene>
<dbReference type="GO" id="GO:0005737">
    <property type="term" value="C:cytoplasm"/>
    <property type="evidence" value="ECO:0007669"/>
    <property type="project" value="UniProtKB-SubCell"/>
</dbReference>
<dbReference type="AlphaFoldDB" id="A0A1G6HI29"/>
<evidence type="ECO:0000256" key="8">
    <source>
        <dbReference type="ARBA" id="ARBA00037071"/>
    </source>
</evidence>
<dbReference type="PROSITE" id="PS50059">
    <property type="entry name" value="FKBP_PPIASE"/>
    <property type="match status" value="1"/>
</dbReference>
<evidence type="ECO:0000256" key="7">
    <source>
        <dbReference type="ARBA" id="ARBA00023235"/>
    </source>
</evidence>
<dbReference type="STRING" id="1640674.SAMN05216323_101125"/>
<dbReference type="SUPFAM" id="SSF54534">
    <property type="entry name" value="FKBP-like"/>
    <property type="match status" value="1"/>
</dbReference>
<evidence type="ECO:0000256" key="4">
    <source>
        <dbReference type="ARBA" id="ARBA00022490"/>
    </source>
</evidence>
<reference evidence="12 13" key="1">
    <citation type="submission" date="2016-09" db="EMBL/GenBank/DDBJ databases">
        <authorList>
            <person name="Capua I."/>
            <person name="De Benedictis P."/>
            <person name="Joannis T."/>
            <person name="Lombin L.H."/>
            <person name="Cattoli G."/>
        </authorList>
    </citation>
    <scope>NUCLEOTIDE SEQUENCE [LARGE SCALE GENOMIC DNA]</scope>
    <source>
        <strain evidence="12 13">A7P-90m</strain>
    </source>
</reference>
<dbReference type="PANTHER" id="PTHR47861">
    <property type="entry name" value="FKBP-TYPE PEPTIDYL-PROLYL CIS-TRANS ISOMERASE SLYD"/>
    <property type="match status" value="1"/>
</dbReference>
<evidence type="ECO:0000256" key="2">
    <source>
        <dbReference type="ARBA" id="ARBA00004496"/>
    </source>
</evidence>
<accession>A0A1G6HI29</accession>
<evidence type="ECO:0000256" key="6">
    <source>
        <dbReference type="ARBA" id="ARBA00023186"/>
    </source>
</evidence>
<dbReference type="EC" id="5.2.1.8" evidence="10"/>
<evidence type="ECO:0000256" key="5">
    <source>
        <dbReference type="ARBA" id="ARBA00023110"/>
    </source>
</evidence>
<dbReference type="RefSeq" id="WP_092436291.1">
    <property type="nucleotide sequence ID" value="NZ_FMYP01000011.1"/>
</dbReference>
<name>A0A1G6HI29_9BACT</name>
<dbReference type="GO" id="GO:0003755">
    <property type="term" value="F:peptidyl-prolyl cis-trans isomerase activity"/>
    <property type="evidence" value="ECO:0007669"/>
    <property type="project" value="UniProtKB-UniRule"/>
</dbReference>
<dbReference type="InterPro" id="IPR046357">
    <property type="entry name" value="PPIase_dom_sf"/>
</dbReference>
<dbReference type="InterPro" id="IPR001179">
    <property type="entry name" value="PPIase_FKBP_dom"/>
</dbReference>
<proteinExistence type="inferred from homology"/>
<evidence type="ECO:0000256" key="9">
    <source>
        <dbReference type="PROSITE-ProRule" id="PRU00277"/>
    </source>
</evidence>
<comment type="subcellular location">
    <subcellularLocation>
        <location evidence="2">Cytoplasm</location>
    </subcellularLocation>
</comment>
<dbReference type="GO" id="GO:0042026">
    <property type="term" value="P:protein refolding"/>
    <property type="evidence" value="ECO:0007669"/>
    <property type="project" value="UniProtKB-ARBA"/>
</dbReference>
<evidence type="ECO:0000313" key="13">
    <source>
        <dbReference type="Proteomes" id="UP000199452"/>
    </source>
</evidence>
<dbReference type="Proteomes" id="UP000199452">
    <property type="component" value="Unassembled WGS sequence"/>
</dbReference>
<protein>
    <recommendedName>
        <fullName evidence="10">Peptidyl-prolyl cis-trans isomerase</fullName>
        <ecNumber evidence="10">5.2.1.8</ecNumber>
    </recommendedName>
</protein>
<dbReference type="OrthoDB" id="9808891at2"/>
<keyword evidence="13" id="KW-1185">Reference proteome</keyword>